<feature type="chain" id="PRO_5040747610" description="PepSY domain-containing protein" evidence="2">
    <location>
        <begin position="21"/>
        <end position="173"/>
    </location>
</feature>
<dbReference type="AlphaFoldDB" id="A0A9W6MVF4"/>
<feature type="compositionally biased region" description="Pro residues" evidence="1">
    <location>
        <begin position="27"/>
        <end position="38"/>
    </location>
</feature>
<feature type="region of interest" description="Disordered" evidence="1">
    <location>
        <begin position="26"/>
        <end position="77"/>
    </location>
</feature>
<sequence>MIRPLATALSAIVLVFGTCAAVISGEPAPPPPDAPSRLPPQHDESGPERARAASRDHDGDARGGDRDRPPARMADPRFQGLERARAAARGADPGGGVDCLSARDARSATLQKRAVSLAEAVRVARDAWDGEVIDYKLCTYDGRLAYELTLLNTNGRVARVRVDASNGKLVGVR</sequence>
<reference evidence="4" key="1">
    <citation type="journal article" date="2014" name="Int. J. Syst. Evol. Microbiol.">
        <title>Complete genome sequence of Corynebacterium casei LMG S-19264T (=DSM 44701T), isolated from a smear-ripened cheese.</title>
        <authorList>
            <consortium name="US DOE Joint Genome Institute (JGI-PGF)"/>
            <person name="Walter F."/>
            <person name="Albersmeier A."/>
            <person name="Kalinowski J."/>
            <person name="Ruckert C."/>
        </authorList>
    </citation>
    <scope>NUCLEOTIDE SEQUENCE</scope>
    <source>
        <strain evidence="4">VKM B-2347</strain>
    </source>
</reference>
<accession>A0A9W6MVF4</accession>
<gene>
    <name evidence="4" type="ORF">GCM10008179_15560</name>
</gene>
<comment type="caution">
    <text evidence="4">The sequence shown here is derived from an EMBL/GenBank/DDBJ whole genome shotgun (WGS) entry which is preliminary data.</text>
</comment>
<evidence type="ECO:0000256" key="1">
    <source>
        <dbReference type="SAM" id="MobiDB-lite"/>
    </source>
</evidence>
<dbReference type="Pfam" id="PF03413">
    <property type="entry name" value="PepSY"/>
    <property type="match status" value="1"/>
</dbReference>
<keyword evidence="5" id="KW-1185">Reference proteome</keyword>
<dbReference type="Gene3D" id="3.10.450.40">
    <property type="match status" value="1"/>
</dbReference>
<evidence type="ECO:0000259" key="3">
    <source>
        <dbReference type="Pfam" id="PF03413"/>
    </source>
</evidence>
<reference evidence="4" key="2">
    <citation type="submission" date="2023-01" db="EMBL/GenBank/DDBJ databases">
        <authorList>
            <person name="Sun Q."/>
            <person name="Evtushenko L."/>
        </authorList>
    </citation>
    <scope>NUCLEOTIDE SEQUENCE</scope>
    <source>
        <strain evidence="4">VKM B-2347</strain>
    </source>
</reference>
<dbReference type="Proteomes" id="UP001143372">
    <property type="component" value="Unassembled WGS sequence"/>
</dbReference>
<dbReference type="EMBL" id="BSFI01000007">
    <property type="protein sequence ID" value="GLK67918.1"/>
    <property type="molecule type" value="Genomic_DNA"/>
</dbReference>
<evidence type="ECO:0000313" key="5">
    <source>
        <dbReference type="Proteomes" id="UP001143372"/>
    </source>
</evidence>
<organism evidence="4 5">
    <name type="scientific">Hansschlegelia plantiphila</name>
    <dbReference type="NCBI Taxonomy" id="374655"/>
    <lineage>
        <taxon>Bacteria</taxon>
        <taxon>Pseudomonadati</taxon>
        <taxon>Pseudomonadota</taxon>
        <taxon>Alphaproteobacteria</taxon>
        <taxon>Hyphomicrobiales</taxon>
        <taxon>Methylopilaceae</taxon>
        <taxon>Hansschlegelia</taxon>
    </lineage>
</organism>
<name>A0A9W6MVF4_9HYPH</name>
<evidence type="ECO:0000313" key="4">
    <source>
        <dbReference type="EMBL" id="GLK67918.1"/>
    </source>
</evidence>
<protein>
    <recommendedName>
        <fullName evidence="3">PepSY domain-containing protein</fullName>
    </recommendedName>
</protein>
<dbReference type="InterPro" id="IPR025711">
    <property type="entry name" value="PepSY"/>
</dbReference>
<feature type="domain" description="PepSY" evidence="3">
    <location>
        <begin position="115"/>
        <end position="172"/>
    </location>
</feature>
<proteinExistence type="predicted"/>
<feature type="compositionally biased region" description="Basic and acidic residues" evidence="1">
    <location>
        <begin position="40"/>
        <end position="70"/>
    </location>
</feature>
<keyword evidence="2" id="KW-0732">Signal</keyword>
<feature type="signal peptide" evidence="2">
    <location>
        <begin position="1"/>
        <end position="20"/>
    </location>
</feature>
<evidence type="ECO:0000256" key="2">
    <source>
        <dbReference type="SAM" id="SignalP"/>
    </source>
</evidence>